<feature type="binding site" evidence="8">
    <location>
        <position position="241"/>
    </location>
    <ligand>
        <name>NADP(+)</name>
        <dbReference type="ChEBI" id="CHEBI:58349"/>
    </ligand>
</feature>
<protein>
    <recommendedName>
        <fullName evidence="2 8">Shikimate dehydrogenase (NADP(+))</fullName>
        <shortName evidence="8">SDH</shortName>
        <ecNumber evidence="2 8">1.1.1.25</ecNumber>
    </recommendedName>
</protein>
<dbReference type="InterPro" id="IPR041121">
    <property type="entry name" value="SDH_C"/>
</dbReference>
<dbReference type="HAMAP" id="MF_00222">
    <property type="entry name" value="Shikimate_DH_AroE"/>
    <property type="match status" value="1"/>
</dbReference>
<dbReference type="Gene3D" id="3.40.50.720">
    <property type="entry name" value="NAD(P)-binding Rossmann-like Domain"/>
    <property type="match status" value="1"/>
</dbReference>
<dbReference type="GO" id="GO:0004764">
    <property type="term" value="F:shikimate 3-dehydrogenase (NADP+) activity"/>
    <property type="evidence" value="ECO:0007669"/>
    <property type="project" value="UniProtKB-UniRule"/>
</dbReference>
<dbReference type="InterPro" id="IPR046346">
    <property type="entry name" value="Aminoacid_DH-like_N_sf"/>
</dbReference>
<feature type="binding site" evidence="8">
    <location>
        <position position="218"/>
    </location>
    <ligand>
        <name>NADP(+)</name>
        <dbReference type="ChEBI" id="CHEBI:58349"/>
    </ligand>
</feature>
<evidence type="ECO:0000259" key="11">
    <source>
        <dbReference type="Pfam" id="PF18317"/>
    </source>
</evidence>
<dbReference type="InterPro" id="IPR022893">
    <property type="entry name" value="Shikimate_DH_fam"/>
</dbReference>
<dbReference type="InterPro" id="IPR036291">
    <property type="entry name" value="NAD(P)-bd_dom_sf"/>
</dbReference>
<dbReference type="CDD" id="cd01065">
    <property type="entry name" value="NAD_bind_Shikimate_DH"/>
    <property type="match status" value="1"/>
</dbReference>
<accession>A0A4R5PLK2</accession>
<feature type="binding site" evidence="8">
    <location>
        <position position="79"/>
    </location>
    <ligand>
        <name>NADP(+)</name>
        <dbReference type="ChEBI" id="CHEBI:58349"/>
    </ligand>
</feature>
<keyword evidence="3 8" id="KW-0028">Amino-acid biosynthesis</keyword>
<feature type="binding site" evidence="8">
    <location>
        <position position="88"/>
    </location>
    <ligand>
        <name>shikimate</name>
        <dbReference type="ChEBI" id="CHEBI:36208"/>
    </ligand>
</feature>
<feature type="binding site" evidence="8">
    <location>
        <position position="103"/>
    </location>
    <ligand>
        <name>shikimate</name>
        <dbReference type="ChEBI" id="CHEBI:36208"/>
    </ligand>
</feature>
<dbReference type="PANTHER" id="PTHR21089:SF1">
    <property type="entry name" value="BIFUNCTIONAL 3-DEHYDROQUINATE DEHYDRATASE_SHIKIMATE DEHYDROGENASE, CHLOROPLASTIC"/>
    <property type="match status" value="1"/>
</dbReference>
<dbReference type="UniPathway" id="UPA00053">
    <property type="reaction ID" value="UER00087"/>
</dbReference>
<dbReference type="Gene3D" id="3.40.50.10860">
    <property type="entry name" value="Leucine Dehydrogenase, chain A, domain 1"/>
    <property type="match status" value="1"/>
</dbReference>
<dbReference type="GO" id="GO:0009423">
    <property type="term" value="P:chorismate biosynthetic process"/>
    <property type="evidence" value="ECO:0007669"/>
    <property type="project" value="UniProtKB-UniRule"/>
</dbReference>
<feature type="binding site" evidence="8">
    <location>
        <begin position="128"/>
        <end position="132"/>
    </location>
    <ligand>
        <name>NADP(+)</name>
        <dbReference type="ChEBI" id="CHEBI:58349"/>
    </ligand>
</feature>
<gene>
    <name evidence="8" type="primary">aroE</name>
    <name evidence="12" type="ORF">E2A64_01355</name>
</gene>
<dbReference type="GO" id="GO:0050661">
    <property type="term" value="F:NADP binding"/>
    <property type="evidence" value="ECO:0007669"/>
    <property type="project" value="InterPro"/>
</dbReference>
<evidence type="ECO:0000313" key="13">
    <source>
        <dbReference type="Proteomes" id="UP000295131"/>
    </source>
</evidence>
<feature type="binding site" evidence="8">
    <location>
        <position position="248"/>
    </location>
    <ligand>
        <name>shikimate</name>
        <dbReference type="ChEBI" id="CHEBI:36208"/>
    </ligand>
</feature>
<dbReference type="GO" id="GO:0005829">
    <property type="term" value="C:cytosol"/>
    <property type="evidence" value="ECO:0007669"/>
    <property type="project" value="TreeGrafter"/>
</dbReference>
<dbReference type="EMBL" id="SMSI01000001">
    <property type="protein sequence ID" value="TDH37816.1"/>
    <property type="molecule type" value="Genomic_DNA"/>
</dbReference>
<evidence type="ECO:0000256" key="1">
    <source>
        <dbReference type="ARBA" id="ARBA00004871"/>
    </source>
</evidence>
<keyword evidence="4 8" id="KW-0521">NADP</keyword>
<comment type="subunit">
    <text evidence="8">Homodimer.</text>
</comment>
<feature type="binding site" evidence="8">
    <location>
        <begin position="152"/>
        <end position="157"/>
    </location>
    <ligand>
        <name>NADP(+)</name>
        <dbReference type="ChEBI" id="CHEBI:58349"/>
    </ligand>
</feature>
<evidence type="ECO:0000256" key="3">
    <source>
        <dbReference type="ARBA" id="ARBA00022605"/>
    </source>
</evidence>
<comment type="similarity">
    <text evidence="8">Belongs to the shikimate dehydrogenase family.</text>
</comment>
<comment type="pathway">
    <text evidence="1 8">Metabolic intermediate biosynthesis; chorismate biosynthesis; chorismate from D-erythrose 4-phosphate and phosphoenolpyruvate: step 4/7.</text>
</comment>
<feature type="binding site" evidence="8">
    <location>
        <position position="63"/>
    </location>
    <ligand>
        <name>shikimate</name>
        <dbReference type="ChEBI" id="CHEBI:36208"/>
    </ligand>
</feature>
<dbReference type="GO" id="GO:0008652">
    <property type="term" value="P:amino acid biosynthetic process"/>
    <property type="evidence" value="ECO:0007669"/>
    <property type="project" value="UniProtKB-KW"/>
</dbReference>
<dbReference type="GO" id="GO:0019632">
    <property type="term" value="P:shikimate metabolic process"/>
    <property type="evidence" value="ECO:0007669"/>
    <property type="project" value="InterPro"/>
</dbReference>
<name>A0A4R5PLK2_9HYPH</name>
<feature type="binding site" evidence="8">
    <location>
        <begin position="14"/>
        <end position="16"/>
    </location>
    <ligand>
        <name>shikimate</name>
        <dbReference type="ChEBI" id="CHEBI:36208"/>
    </ligand>
</feature>
<comment type="catalytic activity">
    <reaction evidence="7 8">
        <text>shikimate + NADP(+) = 3-dehydroshikimate + NADPH + H(+)</text>
        <dbReference type="Rhea" id="RHEA:17737"/>
        <dbReference type="ChEBI" id="CHEBI:15378"/>
        <dbReference type="ChEBI" id="CHEBI:16630"/>
        <dbReference type="ChEBI" id="CHEBI:36208"/>
        <dbReference type="ChEBI" id="CHEBI:57783"/>
        <dbReference type="ChEBI" id="CHEBI:58349"/>
        <dbReference type="EC" id="1.1.1.25"/>
    </reaction>
</comment>
<dbReference type="Proteomes" id="UP000295131">
    <property type="component" value="Unassembled WGS sequence"/>
</dbReference>
<dbReference type="NCBIfam" id="NF001312">
    <property type="entry name" value="PRK00258.1-4"/>
    <property type="match status" value="1"/>
</dbReference>
<dbReference type="EC" id="1.1.1.25" evidence="2 8"/>
<keyword evidence="13" id="KW-1185">Reference proteome</keyword>
<dbReference type="PANTHER" id="PTHR21089">
    <property type="entry name" value="SHIKIMATE DEHYDROGENASE"/>
    <property type="match status" value="1"/>
</dbReference>
<dbReference type="InterPro" id="IPR006151">
    <property type="entry name" value="Shikm_DH/Glu-tRNA_Rdtase"/>
</dbReference>
<comment type="caution">
    <text evidence="12">The sequence shown here is derived from an EMBL/GenBank/DDBJ whole genome shotgun (WGS) entry which is preliminary data.</text>
</comment>
<evidence type="ECO:0000256" key="6">
    <source>
        <dbReference type="ARBA" id="ARBA00023141"/>
    </source>
</evidence>
<dbReference type="RefSeq" id="WP_133282653.1">
    <property type="nucleotide sequence ID" value="NZ_SMSI01000001.1"/>
</dbReference>
<evidence type="ECO:0000259" key="9">
    <source>
        <dbReference type="Pfam" id="PF01488"/>
    </source>
</evidence>
<dbReference type="NCBIfam" id="TIGR00507">
    <property type="entry name" value="aroE"/>
    <property type="match status" value="1"/>
</dbReference>
<sequence>MRRAFIIGDPVAHSRSPMIHRYWLEKHAITGAYEPVRVVPEALPAFAAGLKDGEAGFVGGNVTIPHKEAIFALADETEEVAELIGAANTLWLEDGKLKATNTDAYGFAANLDAEAPGWDKGGKAVVLGAGGASRAILFSLIERGFSDIVLVNRTVARAGELAKRFGSDSITAAPLAELGAALVGAGLFVNTSSLGMEGSATPDLDFSVMAKGGLVTDIVYAPLVTPFLRKARSQGLATADGLGMLLHQAVPGFEKWFGTRPEVDAELRAMIVADLEVH</sequence>
<evidence type="ECO:0000256" key="8">
    <source>
        <dbReference type="HAMAP-Rule" id="MF_00222"/>
    </source>
</evidence>
<evidence type="ECO:0000256" key="7">
    <source>
        <dbReference type="ARBA" id="ARBA00049442"/>
    </source>
</evidence>
<dbReference type="InterPro" id="IPR011342">
    <property type="entry name" value="Shikimate_DH"/>
</dbReference>
<evidence type="ECO:0000256" key="4">
    <source>
        <dbReference type="ARBA" id="ARBA00022857"/>
    </source>
</evidence>
<keyword evidence="6 8" id="KW-0057">Aromatic amino acid biosynthesis</keyword>
<evidence type="ECO:0000256" key="2">
    <source>
        <dbReference type="ARBA" id="ARBA00012962"/>
    </source>
</evidence>
<feature type="domain" description="SDH C-terminal" evidence="11">
    <location>
        <begin position="241"/>
        <end position="265"/>
    </location>
</feature>
<feature type="active site" description="Proton acceptor" evidence="8">
    <location>
        <position position="67"/>
    </location>
</feature>
<evidence type="ECO:0000313" key="12">
    <source>
        <dbReference type="EMBL" id="TDH37816.1"/>
    </source>
</evidence>
<dbReference type="SUPFAM" id="SSF51735">
    <property type="entry name" value="NAD(P)-binding Rossmann-fold domains"/>
    <property type="match status" value="1"/>
</dbReference>
<proteinExistence type="inferred from homology"/>
<feature type="binding site" evidence="8">
    <location>
        <position position="220"/>
    </location>
    <ligand>
        <name>shikimate</name>
        <dbReference type="ChEBI" id="CHEBI:36208"/>
    </ligand>
</feature>
<evidence type="ECO:0000259" key="10">
    <source>
        <dbReference type="Pfam" id="PF08501"/>
    </source>
</evidence>
<reference evidence="12 13" key="1">
    <citation type="journal article" date="2013" name="Int. J. Syst. Evol. Microbiol.">
        <title>Hoeflea suaedae sp. nov., an endophytic bacterium isolated from the root of the halophyte Suaeda maritima.</title>
        <authorList>
            <person name="Chung E.J."/>
            <person name="Park J.A."/>
            <person name="Pramanik P."/>
            <person name="Bibi F."/>
            <person name="Jeon C.O."/>
            <person name="Chung Y.R."/>
        </authorList>
    </citation>
    <scope>NUCLEOTIDE SEQUENCE [LARGE SCALE GENOMIC DNA]</scope>
    <source>
        <strain evidence="12 13">YC6898</strain>
    </source>
</reference>
<evidence type="ECO:0000256" key="5">
    <source>
        <dbReference type="ARBA" id="ARBA00023002"/>
    </source>
</evidence>
<keyword evidence="5 8" id="KW-0560">Oxidoreductase</keyword>
<feature type="domain" description="Quinate/shikimate 5-dehydrogenase/glutamyl-tRNA reductase" evidence="9">
    <location>
        <begin position="121"/>
        <end position="186"/>
    </location>
</feature>
<dbReference type="Pfam" id="PF18317">
    <property type="entry name" value="SDH_C"/>
    <property type="match status" value="1"/>
</dbReference>
<dbReference type="GO" id="GO:0009073">
    <property type="term" value="P:aromatic amino acid family biosynthetic process"/>
    <property type="evidence" value="ECO:0007669"/>
    <property type="project" value="UniProtKB-KW"/>
</dbReference>
<comment type="function">
    <text evidence="8">Involved in the biosynthesis of the chorismate, which leads to the biosynthesis of aromatic amino acids. Catalyzes the reversible NADPH linked reduction of 3-dehydroshikimate (DHSA) to yield shikimate (SA).</text>
</comment>
<dbReference type="OrthoDB" id="9792692at2"/>
<dbReference type="InterPro" id="IPR013708">
    <property type="entry name" value="Shikimate_DH-bd_N"/>
</dbReference>
<dbReference type="Pfam" id="PF08501">
    <property type="entry name" value="Shikimate_dh_N"/>
    <property type="match status" value="1"/>
</dbReference>
<feature type="domain" description="Shikimate dehydrogenase substrate binding N-terminal" evidence="10">
    <location>
        <begin position="6"/>
        <end position="90"/>
    </location>
</feature>
<dbReference type="SUPFAM" id="SSF53223">
    <property type="entry name" value="Aminoacid dehydrogenase-like, N-terminal domain"/>
    <property type="match status" value="1"/>
</dbReference>
<dbReference type="Pfam" id="PF01488">
    <property type="entry name" value="Shikimate_DH"/>
    <property type="match status" value="1"/>
</dbReference>
<dbReference type="AlphaFoldDB" id="A0A4R5PLK2"/>
<organism evidence="12 13">
    <name type="scientific">Pseudohoeflea suaedae</name>
    <dbReference type="NCBI Taxonomy" id="877384"/>
    <lineage>
        <taxon>Bacteria</taxon>
        <taxon>Pseudomonadati</taxon>
        <taxon>Pseudomonadota</taxon>
        <taxon>Alphaproteobacteria</taxon>
        <taxon>Hyphomicrobiales</taxon>
        <taxon>Rhizobiaceae</taxon>
        <taxon>Pseudohoeflea</taxon>
    </lineage>
</organism>